<dbReference type="SUPFAM" id="SSF57959">
    <property type="entry name" value="Leucine zipper domain"/>
    <property type="match status" value="1"/>
</dbReference>
<dbReference type="InterPro" id="IPR000837">
    <property type="entry name" value="AP-1"/>
</dbReference>
<feature type="domain" description="BZIP" evidence="5">
    <location>
        <begin position="42"/>
        <end position="105"/>
    </location>
</feature>
<dbReference type="PROSITE" id="PS00036">
    <property type="entry name" value="BZIP_BASIC"/>
    <property type="match status" value="1"/>
</dbReference>
<feature type="region of interest" description="Disordered" evidence="4">
    <location>
        <begin position="552"/>
        <end position="602"/>
    </location>
</feature>
<organism evidence="6 7">
    <name type="scientific">Batillaria attramentaria</name>
    <dbReference type="NCBI Taxonomy" id="370345"/>
    <lineage>
        <taxon>Eukaryota</taxon>
        <taxon>Metazoa</taxon>
        <taxon>Spiralia</taxon>
        <taxon>Lophotrochozoa</taxon>
        <taxon>Mollusca</taxon>
        <taxon>Gastropoda</taxon>
        <taxon>Caenogastropoda</taxon>
        <taxon>Sorbeoconcha</taxon>
        <taxon>Cerithioidea</taxon>
        <taxon>Batillariidae</taxon>
        <taxon>Batillaria</taxon>
    </lineage>
</organism>
<keyword evidence="7" id="KW-1185">Reference proteome</keyword>
<feature type="compositionally biased region" description="Low complexity" evidence="4">
    <location>
        <begin position="134"/>
        <end position="145"/>
    </location>
</feature>
<evidence type="ECO:0000256" key="3">
    <source>
        <dbReference type="ARBA" id="ARBA00023163"/>
    </source>
</evidence>
<dbReference type="PROSITE" id="PS50217">
    <property type="entry name" value="BZIP"/>
    <property type="match status" value="1"/>
</dbReference>
<feature type="region of interest" description="Disordered" evidence="4">
    <location>
        <begin position="112"/>
        <end position="166"/>
    </location>
</feature>
<evidence type="ECO:0000313" key="7">
    <source>
        <dbReference type="Proteomes" id="UP001519460"/>
    </source>
</evidence>
<dbReference type="InterPro" id="IPR046347">
    <property type="entry name" value="bZIP_sf"/>
</dbReference>
<dbReference type="Proteomes" id="UP001519460">
    <property type="component" value="Unassembled WGS sequence"/>
</dbReference>
<gene>
    <name evidence="6" type="ORF">BaRGS_00001989</name>
</gene>
<dbReference type="CDD" id="cd14686">
    <property type="entry name" value="bZIP"/>
    <property type="match status" value="1"/>
</dbReference>
<accession>A0ABD0M556</accession>
<reference evidence="6 7" key="1">
    <citation type="journal article" date="2023" name="Sci. Data">
        <title>Genome assembly of the Korean intertidal mud-creeper Batillaria attramentaria.</title>
        <authorList>
            <person name="Patra A.K."/>
            <person name="Ho P.T."/>
            <person name="Jun S."/>
            <person name="Lee S.J."/>
            <person name="Kim Y."/>
            <person name="Won Y.J."/>
        </authorList>
    </citation>
    <scope>NUCLEOTIDE SEQUENCE [LARGE SCALE GENOMIC DNA]</scope>
    <source>
        <strain evidence="6">Wonlab-2016</strain>
    </source>
</reference>
<dbReference type="AlphaFoldDB" id="A0ABD0M556"/>
<dbReference type="InterPro" id="IPR004827">
    <property type="entry name" value="bZIP"/>
</dbReference>
<keyword evidence="1" id="KW-0805">Transcription regulation</keyword>
<dbReference type="GO" id="GO:0003677">
    <property type="term" value="F:DNA binding"/>
    <property type="evidence" value="ECO:0007669"/>
    <property type="project" value="UniProtKB-KW"/>
</dbReference>
<evidence type="ECO:0000256" key="1">
    <source>
        <dbReference type="ARBA" id="ARBA00023015"/>
    </source>
</evidence>
<keyword evidence="2" id="KW-0238">DNA-binding</keyword>
<evidence type="ECO:0000259" key="5">
    <source>
        <dbReference type="PROSITE" id="PS50217"/>
    </source>
</evidence>
<evidence type="ECO:0000256" key="4">
    <source>
        <dbReference type="SAM" id="MobiDB-lite"/>
    </source>
</evidence>
<protein>
    <recommendedName>
        <fullName evidence="5">BZIP domain-containing protein</fullName>
    </recommendedName>
</protein>
<dbReference type="Pfam" id="PF07716">
    <property type="entry name" value="bZIP_2"/>
    <property type="match status" value="1"/>
</dbReference>
<dbReference type="PANTHER" id="PTHR23351">
    <property type="entry name" value="FOS TRANSCRIPTION FACTOR-RELATED"/>
    <property type="match status" value="1"/>
</dbReference>
<keyword evidence="3" id="KW-0804">Transcription</keyword>
<evidence type="ECO:0000256" key="2">
    <source>
        <dbReference type="ARBA" id="ARBA00023125"/>
    </source>
</evidence>
<dbReference type="PANTHER" id="PTHR23351:SF24">
    <property type="entry name" value="ACTIVATING TRANSCRIPTION FACTOR 3-RELATED"/>
    <property type="match status" value="1"/>
</dbReference>
<proteinExistence type="predicted"/>
<evidence type="ECO:0000313" key="6">
    <source>
        <dbReference type="EMBL" id="KAK7506514.1"/>
    </source>
</evidence>
<dbReference type="EMBL" id="JACVVK020000006">
    <property type="protein sequence ID" value="KAK7506514.1"/>
    <property type="molecule type" value="Genomic_DNA"/>
</dbReference>
<sequence length="697" mass="76431">MRRSDYSQMSQQYDEEDSNSNSSDSYKPNEYNARKRKTSDASDDKEMKRQKNREAAKRCREKKQKQTEDLQKRNEELERENTDLVREKHKLLEQCREYEEEIKQHKYKGCSMPHFDPPYDIDQFMNPPTPPSPSLSTSPCTSPAPSISPAPPSRNQYDEAVSPPPSAMLQQVGANVRRMEPTGMAVADALANPNPSASTVPVQDPESFIVKVRDQEGKIRTLAISRDMFEKMKHAAPSKVAVSQPVLTKPQMSPSTSTVIAAPMQQVPFIKTEPAEPFAPCQMHNQQVDLTNDLVDSGQKLDSITDVLSVMQGHASMSTLQFEPVNDPEVTAMIKCEPQDYDNQQNNMEASSRVDAIKQKLLDSSSTPQSMTTASQIRAGLDAVHNPEQSESNSMQSVAFMQLMQMDDSSVLFLPGQNQMSAQSSQEQATLHRPAGVRSIASTAPSSKMATLTTNMLGGQGQTFVMSKAPIGTLKNTSQPTTTQIHTAGQGMQNGLKTRGKHPPGIQLRSEAISKQMYVGASSRQPTVSIQTSHPVTSTSQQFIRVDTTQEAKFQKPKSSTWNGSPGTTATQLQGNQTVSGAHPGKQMPTASKTMQQQQQQQQSVQGFTILLDQPSADGVQEYTVTDILETDPVSGVPVSMGQHMTTDLTSSMSGWNMGKNQAVIPESENVLTFSTGQIQAYLQMSSIESLNAATSS</sequence>
<feature type="compositionally biased region" description="Polar residues" evidence="4">
    <location>
        <begin position="1"/>
        <end position="12"/>
    </location>
</feature>
<feature type="compositionally biased region" description="Polar residues" evidence="4">
    <location>
        <begin position="555"/>
        <end position="580"/>
    </location>
</feature>
<dbReference type="Gene3D" id="1.20.5.170">
    <property type="match status" value="1"/>
</dbReference>
<feature type="compositionally biased region" description="Basic and acidic residues" evidence="4">
    <location>
        <begin position="38"/>
        <end position="87"/>
    </location>
</feature>
<name>A0ABD0M556_9CAEN</name>
<feature type="region of interest" description="Disordered" evidence="4">
    <location>
        <begin position="1"/>
        <end position="87"/>
    </location>
</feature>
<comment type="caution">
    <text evidence="6">The sequence shown here is derived from an EMBL/GenBank/DDBJ whole genome shotgun (WGS) entry which is preliminary data.</text>
</comment>
<dbReference type="SMART" id="SM00338">
    <property type="entry name" value="BRLZ"/>
    <property type="match status" value="1"/>
</dbReference>